<sequence length="390" mass="42991">MRKFNKSQRRTIGLVTTTIGLRTMGLFLVLPIFSIYSHKFTSSLLLSGIALGAYGITMALSQTPFGMLSDKIGRKNVIYMGIATFIIGNLICAFPDNIYGLITGRLLEGIGSVSAAGIALIHENVPENTRNVSDALIGIGIGASFMLGVLIGPVLASFIGYSYVFLIASILGIISAVPVSLVHEGSKYNKKPLKSRIPGRLALISFISFFIYLYMITFYFYLPFLATRYYKVSNFYEFLIPVVVVAGIIGVGLAEPADRDKTVRFSLISLIILLISAPVYFYLDYFMNNNIVFILGVFAFYTGYIISEIVFPTLITRLASRDSYGGNLGFYTSMQHAGVFFGGLIPGLISVNINIKNIDYISITISLFIMISIIVLYKTTGFREIYKKNP</sequence>
<gene>
    <name evidence="8" type="ORF">SAMN02745355_0963</name>
</gene>
<evidence type="ECO:0000259" key="7">
    <source>
        <dbReference type="PROSITE" id="PS50850"/>
    </source>
</evidence>
<dbReference type="InterPro" id="IPR011701">
    <property type="entry name" value="MFS"/>
</dbReference>
<feature type="transmembrane region" description="Helical" evidence="6">
    <location>
        <begin position="42"/>
        <end position="65"/>
    </location>
</feature>
<dbReference type="PANTHER" id="PTHR43124:SF3">
    <property type="entry name" value="CHLORAMPHENICOL EFFLUX PUMP RV0191"/>
    <property type="match status" value="1"/>
</dbReference>
<feature type="transmembrane region" description="Helical" evidence="6">
    <location>
        <begin position="265"/>
        <end position="285"/>
    </location>
</feature>
<name>A0A8G2FX21_PICTO</name>
<keyword evidence="5 6" id="KW-0472">Membrane</keyword>
<dbReference type="GO" id="GO:0005886">
    <property type="term" value="C:plasma membrane"/>
    <property type="evidence" value="ECO:0007669"/>
    <property type="project" value="UniProtKB-SubCell"/>
</dbReference>
<dbReference type="GO" id="GO:0022857">
    <property type="term" value="F:transmembrane transporter activity"/>
    <property type="evidence" value="ECO:0007669"/>
    <property type="project" value="InterPro"/>
</dbReference>
<evidence type="ECO:0000313" key="9">
    <source>
        <dbReference type="Proteomes" id="UP000192315"/>
    </source>
</evidence>
<dbReference type="SUPFAM" id="SSF103473">
    <property type="entry name" value="MFS general substrate transporter"/>
    <property type="match status" value="1"/>
</dbReference>
<dbReference type="Gene3D" id="1.20.1250.20">
    <property type="entry name" value="MFS general substrate transporter like domains"/>
    <property type="match status" value="1"/>
</dbReference>
<feature type="transmembrane region" description="Helical" evidence="6">
    <location>
        <begin position="12"/>
        <end position="36"/>
    </location>
</feature>
<feature type="transmembrane region" description="Helical" evidence="6">
    <location>
        <begin position="201"/>
        <end position="222"/>
    </location>
</feature>
<evidence type="ECO:0000256" key="1">
    <source>
        <dbReference type="ARBA" id="ARBA00004651"/>
    </source>
</evidence>
<dbReference type="InterPro" id="IPR020846">
    <property type="entry name" value="MFS_dom"/>
</dbReference>
<feature type="transmembrane region" description="Helical" evidence="6">
    <location>
        <begin position="77"/>
        <end position="96"/>
    </location>
</feature>
<dbReference type="AlphaFoldDB" id="A0A8G2FX21"/>
<accession>A0A8G2FX21</accession>
<dbReference type="Proteomes" id="UP000192315">
    <property type="component" value="Unassembled WGS sequence"/>
</dbReference>
<feature type="transmembrane region" description="Helical" evidence="6">
    <location>
        <begin position="133"/>
        <end position="155"/>
    </location>
</feature>
<feature type="transmembrane region" description="Helical" evidence="6">
    <location>
        <begin position="360"/>
        <end position="377"/>
    </location>
</feature>
<comment type="caution">
    <text evidence="8">The sequence shown here is derived from an EMBL/GenBank/DDBJ whole genome shotgun (WGS) entry which is preliminary data.</text>
</comment>
<dbReference type="PROSITE" id="PS50850">
    <property type="entry name" value="MFS"/>
    <property type="match status" value="1"/>
</dbReference>
<keyword evidence="2" id="KW-1003">Cell membrane</keyword>
<reference evidence="8 9" key="1">
    <citation type="submission" date="2017-04" db="EMBL/GenBank/DDBJ databases">
        <authorList>
            <person name="Varghese N."/>
            <person name="Submissions S."/>
        </authorList>
    </citation>
    <scope>NUCLEOTIDE SEQUENCE [LARGE SCALE GENOMIC DNA]</scope>
    <source>
        <strain evidence="8 9">DSM 9789</strain>
    </source>
</reference>
<feature type="domain" description="Major facilitator superfamily (MFS) profile" evidence="7">
    <location>
        <begin position="11"/>
        <end position="390"/>
    </location>
</feature>
<comment type="subcellular location">
    <subcellularLocation>
        <location evidence="1">Cell membrane</location>
        <topology evidence="1">Multi-pass membrane protein</topology>
    </subcellularLocation>
</comment>
<feature type="transmembrane region" description="Helical" evidence="6">
    <location>
        <begin position="328"/>
        <end position="348"/>
    </location>
</feature>
<dbReference type="EMBL" id="FWYE01000002">
    <property type="protein sequence ID" value="SMD31044.1"/>
    <property type="molecule type" value="Genomic_DNA"/>
</dbReference>
<feature type="transmembrane region" description="Helical" evidence="6">
    <location>
        <begin position="291"/>
        <end position="316"/>
    </location>
</feature>
<evidence type="ECO:0000313" key="8">
    <source>
        <dbReference type="EMBL" id="SMD31044.1"/>
    </source>
</evidence>
<feature type="transmembrane region" description="Helical" evidence="6">
    <location>
        <begin position="161"/>
        <end position="181"/>
    </location>
</feature>
<evidence type="ECO:0000256" key="4">
    <source>
        <dbReference type="ARBA" id="ARBA00022989"/>
    </source>
</evidence>
<evidence type="ECO:0000256" key="2">
    <source>
        <dbReference type="ARBA" id="ARBA00022475"/>
    </source>
</evidence>
<dbReference type="InterPro" id="IPR050189">
    <property type="entry name" value="MFS_Efflux_Transporters"/>
</dbReference>
<dbReference type="Pfam" id="PF07690">
    <property type="entry name" value="MFS_1"/>
    <property type="match status" value="1"/>
</dbReference>
<keyword evidence="9" id="KW-1185">Reference proteome</keyword>
<dbReference type="InterPro" id="IPR036259">
    <property type="entry name" value="MFS_trans_sf"/>
</dbReference>
<evidence type="ECO:0000256" key="3">
    <source>
        <dbReference type="ARBA" id="ARBA00022692"/>
    </source>
</evidence>
<dbReference type="PANTHER" id="PTHR43124">
    <property type="entry name" value="PURINE EFFLUX PUMP PBUE"/>
    <property type="match status" value="1"/>
</dbReference>
<keyword evidence="4 6" id="KW-1133">Transmembrane helix</keyword>
<feature type="transmembrane region" description="Helical" evidence="6">
    <location>
        <begin position="234"/>
        <end position="253"/>
    </location>
</feature>
<organism evidence="8 9">
    <name type="scientific">Picrophilus torridus (strain ATCC 700027 / DSM 9790 / JCM 10055 / NBRC 100828 / KAW 2/3)</name>
    <dbReference type="NCBI Taxonomy" id="1122961"/>
    <lineage>
        <taxon>Archaea</taxon>
        <taxon>Methanobacteriati</taxon>
        <taxon>Thermoplasmatota</taxon>
        <taxon>Thermoplasmata</taxon>
        <taxon>Thermoplasmatales</taxon>
        <taxon>Picrophilaceae</taxon>
        <taxon>Picrophilus</taxon>
    </lineage>
</organism>
<keyword evidence="3 6" id="KW-0812">Transmembrane</keyword>
<evidence type="ECO:0000256" key="6">
    <source>
        <dbReference type="SAM" id="Phobius"/>
    </source>
</evidence>
<proteinExistence type="predicted"/>
<evidence type="ECO:0000256" key="5">
    <source>
        <dbReference type="ARBA" id="ARBA00023136"/>
    </source>
</evidence>
<protein>
    <submittedName>
        <fullName evidence="8">Predicted arabinose efflux permease, MFS family</fullName>
    </submittedName>
</protein>